<reference evidence="10" key="1">
    <citation type="journal article" date="2019" name="Int. J. Syst. Evol. Microbiol.">
        <title>The Global Catalogue of Microorganisms (GCM) 10K type strain sequencing project: providing services to taxonomists for standard genome sequencing and annotation.</title>
        <authorList>
            <consortium name="The Broad Institute Genomics Platform"/>
            <consortium name="The Broad Institute Genome Sequencing Center for Infectious Disease"/>
            <person name="Wu L."/>
            <person name="Ma J."/>
        </authorList>
    </citation>
    <scope>NUCLEOTIDE SEQUENCE [LARGE SCALE GENOMIC DNA]</scope>
    <source>
        <strain evidence="10">JCM 18200</strain>
    </source>
</reference>
<keyword evidence="6" id="KW-0472">Membrane</keyword>
<keyword evidence="4" id="KW-1134">Transmembrane beta strand</keyword>
<dbReference type="InterPro" id="IPR003423">
    <property type="entry name" value="OMP_efflux"/>
</dbReference>
<dbReference type="RefSeq" id="WP_345230681.1">
    <property type="nucleotide sequence ID" value="NZ_BAABIQ010000005.1"/>
</dbReference>
<dbReference type="EMBL" id="BAABIQ010000005">
    <property type="protein sequence ID" value="GAA4784707.1"/>
    <property type="molecule type" value="Genomic_DNA"/>
</dbReference>
<evidence type="ECO:0000256" key="2">
    <source>
        <dbReference type="ARBA" id="ARBA00007613"/>
    </source>
</evidence>
<dbReference type="InterPro" id="IPR051906">
    <property type="entry name" value="TolC-like"/>
</dbReference>
<dbReference type="Gene3D" id="1.20.1600.10">
    <property type="entry name" value="Outer membrane efflux proteins (OEP)"/>
    <property type="match status" value="1"/>
</dbReference>
<dbReference type="SUPFAM" id="SSF56954">
    <property type="entry name" value="Outer membrane efflux proteins (OEP)"/>
    <property type="match status" value="1"/>
</dbReference>
<proteinExistence type="inferred from homology"/>
<evidence type="ECO:0000256" key="5">
    <source>
        <dbReference type="ARBA" id="ARBA00022692"/>
    </source>
</evidence>
<evidence type="ECO:0000256" key="3">
    <source>
        <dbReference type="ARBA" id="ARBA00022448"/>
    </source>
</evidence>
<name>A0ABP9AU99_9SPHI</name>
<comment type="similarity">
    <text evidence="2">Belongs to the outer membrane factor (OMF) (TC 1.B.17) family.</text>
</comment>
<dbReference type="PANTHER" id="PTHR30026:SF20">
    <property type="entry name" value="OUTER MEMBRANE PROTEIN TOLC"/>
    <property type="match status" value="1"/>
</dbReference>
<dbReference type="PANTHER" id="PTHR30026">
    <property type="entry name" value="OUTER MEMBRANE PROTEIN TOLC"/>
    <property type="match status" value="1"/>
</dbReference>
<accession>A0ABP9AU99</accession>
<keyword evidence="8" id="KW-0175">Coiled coil</keyword>
<gene>
    <name evidence="9" type="ORF">GCM10023231_10590</name>
</gene>
<evidence type="ECO:0000313" key="9">
    <source>
        <dbReference type="EMBL" id="GAA4784707.1"/>
    </source>
</evidence>
<evidence type="ECO:0000256" key="4">
    <source>
        <dbReference type="ARBA" id="ARBA00022452"/>
    </source>
</evidence>
<evidence type="ECO:0000256" key="7">
    <source>
        <dbReference type="ARBA" id="ARBA00023237"/>
    </source>
</evidence>
<protein>
    <submittedName>
        <fullName evidence="9">TolC family protein</fullName>
    </submittedName>
</protein>
<evidence type="ECO:0000256" key="8">
    <source>
        <dbReference type="SAM" id="Coils"/>
    </source>
</evidence>
<dbReference type="Pfam" id="PF02321">
    <property type="entry name" value="OEP"/>
    <property type="match status" value="2"/>
</dbReference>
<evidence type="ECO:0000313" key="10">
    <source>
        <dbReference type="Proteomes" id="UP001501411"/>
    </source>
</evidence>
<evidence type="ECO:0000256" key="1">
    <source>
        <dbReference type="ARBA" id="ARBA00004442"/>
    </source>
</evidence>
<keyword evidence="3" id="KW-0813">Transport</keyword>
<keyword evidence="7" id="KW-0998">Cell outer membrane</keyword>
<comment type="subcellular location">
    <subcellularLocation>
        <location evidence="1">Cell outer membrane</location>
    </subcellularLocation>
</comment>
<feature type="coiled-coil region" evidence="8">
    <location>
        <begin position="339"/>
        <end position="398"/>
    </location>
</feature>
<sequence>MGIKKTFTVFGFLLINFFHLQAQDSLTLKQALDYALKNSEVVEKAKLDIINGQHKVTEVRAGALPQIDVTSTLTYNLLVQQFILPAEFMGGNPGEFISVKAGQSWGAMTQVQLNQQLFNQSVFTGLKAAKSSEEYYRLAAELSEENVLQQVAANYYQVIINREQLNVIDANLDRTEKLLTMVSSQFELGLAKKIDLDRMKVNKSNLLAQKQELQTTITQQKNLLKYYMGMPVTEEINLPYQAVKELEQEALQLNNDGFNLERMVQFKVLKSQETLLQHQRKAYIAEYYPNLSLGANYMLNSQSNRFDLYSSKALNYDMSALTLTLKVPIFDGFARRSRVRQSEVELQKINQDIRNTSNSLKMAYDNATNQLKNSLTTIKTQEENKQLAEEVFNSTQNNYQNGLASLTDLLTSETDLVAAQNSYNEALLKYKVAQIELIKSNGNIKSLLTE</sequence>
<dbReference type="Proteomes" id="UP001501411">
    <property type="component" value="Unassembled WGS sequence"/>
</dbReference>
<organism evidence="9 10">
    <name type="scientific">Olivibacter ginsenosidimutans</name>
    <dbReference type="NCBI Taxonomy" id="1176537"/>
    <lineage>
        <taxon>Bacteria</taxon>
        <taxon>Pseudomonadati</taxon>
        <taxon>Bacteroidota</taxon>
        <taxon>Sphingobacteriia</taxon>
        <taxon>Sphingobacteriales</taxon>
        <taxon>Sphingobacteriaceae</taxon>
        <taxon>Olivibacter</taxon>
    </lineage>
</organism>
<comment type="caution">
    <text evidence="9">The sequence shown here is derived from an EMBL/GenBank/DDBJ whole genome shotgun (WGS) entry which is preliminary data.</text>
</comment>
<keyword evidence="10" id="KW-1185">Reference proteome</keyword>
<feature type="coiled-coil region" evidence="8">
    <location>
        <begin position="196"/>
        <end position="263"/>
    </location>
</feature>
<keyword evidence="5" id="KW-0812">Transmembrane</keyword>
<evidence type="ECO:0000256" key="6">
    <source>
        <dbReference type="ARBA" id="ARBA00023136"/>
    </source>
</evidence>